<dbReference type="Pfam" id="PF06605">
    <property type="entry name" value="Prophage_tail"/>
    <property type="match status" value="1"/>
</dbReference>
<evidence type="ECO:0000313" key="4">
    <source>
        <dbReference type="Proteomes" id="UP000789738"/>
    </source>
</evidence>
<dbReference type="RefSeq" id="WP_281729050.1">
    <property type="nucleotide sequence ID" value="NZ_CAKJVE010000004.1"/>
</dbReference>
<reference evidence="3" key="1">
    <citation type="submission" date="2021-10" db="EMBL/GenBank/DDBJ databases">
        <authorList>
            <person name="Mesa V."/>
        </authorList>
    </citation>
    <scope>NUCLEOTIDE SEQUENCE</scope>
    <source>
        <strain evidence="3">CC3_PB</strain>
    </source>
</reference>
<evidence type="ECO:0000313" key="3">
    <source>
        <dbReference type="EMBL" id="CAG9705884.1"/>
    </source>
</evidence>
<organism evidence="3 4">
    <name type="scientific">Clostridium neonatale</name>
    <dbReference type="NCBI Taxonomy" id="137838"/>
    <lineage>
        <taxon>Bacteria</taxon>
        <taxon>Bacillati</taxon>
        <taxon>Bacillota</taxon>
        <taxon>Clostridia</taxon>
        <taxon>Eubacteriales</taxon>
        <taxon>Clostridiaceae</taxon>
        <taxon>Clostridium</taxon>
    </lineage>
</organism>
<dbReference type="NCBIfam" id="TIGR01665">
    <property type="entry name" value="put_anti_recept"/>
    <property type="match status" value="1"/>
</dbReference>
<dbReference type="InterPro" id="IPR010572">
    <property type="entry name" value="Tail_dom"/>
</dbReference>
<sequence length="632" mass="72373">MIQLHTNSNQDIRQNGIILDYIVISCEIHPELNGENELEMEIILDKEGIYKNVARGRLIKVPTPDFEEDQVYRIYETRKIMSSNSMLVYARHVFFDLNKKIVFNKNVQGNGQQVLTKLLEDTNFTGTSNSNVTDIRQYLMRNITNIIAGTEEDSYLNIWGGEIECNNFNLNIPVQRGNDNGVRVTFGYNLQDIEEDLDASEIVTRIYPYSGDINLGTNTPYVDSPLITKYGDVYEQAIEMSDITVKDKQKDSEGTEHSSEDDTGYETVEEARAEMVRRCKKLFEEGCDKIKANYKVQMQSLKKTREYKRLGYDVLETIKLGDTVHCYNKNIDIEVSARCISYRYDCIKEEYIEIELGQFISNYIDETLNDLDNLYRKIVLQEQYILLRVDNLAKTMYSEIEITAEHIRSTVEKVEEGLKSEILQTAESINARVEDLEENTSASLEILRDEISTKVSSGDGFTSEMKQNSEAFKYLFSDASGDQMTISSKGIIVENNDGTYTRISSKGIENLSSKTSSSGKPYHYLSYTGQKDIKCKEGEDYTEIPLSIPSAFSDIDDDAISVSVSIQKVYKEGEYVPYWFGGYGKVENGVLYLYAMSAWRRYYYNDNSDGHYIEEFSEPVNGNILLRYTLIA</sequence>
<accession>A0AA86JW57</accession>
<feature type="domain" description="Tail spike" evidence="2">
    <location>
        <begin position="113"/>
        <end position="359"/>
    </location>
</feature>
<proteinExistence type="predicted"/>
<feature type="compositionally biased region" description="Basic and acidic residues" evidence="1">
    <location>
        <begin position="245"/>
        <end position="260"/>
    </location>
</feature>
<dbReference type="InterPro" id="IPR007119">
    <property type="entry name" value="Phage_tail_spike_N"/>
</dbReference>
<protein>
    <submittedName>
        <fullName evidence="3">Endopeptidase</fullName>
    </submittedName>
</protein>
<evidence type="ECO:0000259" key="2">
    <source>
        <dbReference type="Pfam" id="PF06605"/>
    </source>
</evidence>
<dbReference type="AlphaFoldDB" id="A0AA86JW57"/>
<dbReference type="Proteomes" id="UP000789738">
    <property type="component" value="Unassembled WGS sequence"/>
</dbReference>
<evidence type="ECO:0000256" key="1">
    <source>
        <dbReference type="SAM" id="MobiDB-lite"/>
    </source>
</evidence>
<dbReference type="EMBL" id="CAKJVE010000004">
    <property type="protein sequence ID" value="CAG9705884.1"/>
    <property type="molecule type" value="Genomic_DNA"/>
</dbReference>
<name>A0AA86JW57_9CLOT</name>
<comment type="caution">
    <text evidence="3">The sequence shown here is derived from an EMBL/GenBank/DDBJ whole genome shotgun (WGS) entry which is preliminary data.</text>
</comment>
<feature type="region of interest" description="Disordered" evidence="1">
    <location>
        <begin position="245"/>
        <end position="265"/>
    </location>
</feature>
<gene>
    <name evidence="3" type="ORF">CNEO_42139</name>
</gene>